<dbReference type="AlphaFoldDB" id="A0AA46A5L6"/>
<dbReference type="Proteomes" id="UP001215549">
    <property type="component" value="Chromosome"/>
</dbReference>
<name>A0AA46A5L6_9RHOB</name>
<dbReference type="EMBL" id="FTOU01000006">
    <property type="protein sequence ID" value="SIS83519.1"/>
    <property type="molecule type" value="Genomic_DNA"/>
</dbReference>
<accession>A0AA46A5L6</accession>
<evidence type="ECO:0000313" key="3">
    <source>
        <dbReference type="EMBL" id="WCR03988.1"/>
    </source>
</evidence>
<dbReference type="RefSeq" id="WP_176011430.1">
    <property type="nucleotide sequence ID" value="NZ_CP067140.1"/>
</dbReference>
<protein>
    <submittedName>
        <fullName evidence="2">Uncharacterized protein</fullName>
    </submittedName>
</protein>
<dbReference type="Proteomes" id="UP000186216">
    <property type="component" value="Unassembled WGS sequence"/>
</dbReference>
<feature type="transmembrane region" description="Helical" evidence="1">
    <location>
        <begin position="6"/>
        <end position="24"/>
    </location>
</feature>
<gene>
    <name evidence="3" type="ORF">JHX88_04335</name>
    <name evidence="2" type="ORF">SAMN05421772_10643</name>
</gene>
<evidence type="ECO:0000313" key="4">
    <source>
        <dbReference type="Proteomes" id="UP000186216"/>
    </source>
</evidence>
<proteinExistence type="predicted"/>
<evidence type="ECO:0000256" key="1">
    <source>
        <dbReference type="SAM" id="Phobius"/>
    </source>
</evidence>
<reference evidence="3 5" key="2">
    <citation type="submission" date="2021-01" db="EMBL/GenBank/DDBJ databases">
        <title>Biogeographic distribution of Paracoccus.</title>
        <authorList>
            <person name="Hollensteiner J."/>
            <person name="Leineberger J."/>
            <person name="Brinkhoff T."/>
            <person name="Daniel R."/>
        </authorList>
    </citation>
    <scope>NUCLEOTIDE SEQUENCE [LARGE SCALE GENOMIC DNA]</scope>
    <source>
        <strain evidence="3 5">DSM 18447</strain>
    </source>
</reference>
<evidence type="ECO:0000313" key="2">
    <source>
        <dbReference type="EMBL" id="SIS83519.1"/>
    </source>
</evidence>
<dbReference type="EMBL" id="CP067140">
    <property type="protein sequence ID" value="WCR03988.1"/>
    <property type="molecule type" value="Genomic_DNA"/>
</dbReference>
<keyword evidence="1" id="KW-0812">Transmembrane</keyword>
<reference evidence="2 4" key="1">
    <citation type="submission" date="2017-01" db="EMBL/GenBank/DDBJ databases">
        <authorList>
            <person name="Varghese N."/>
            <person name="Submissions S."/>
        </authorList>
    </citation>
    <scope>NUCLEOTIDE SEQUENCE [LARGE SCALE GENOMIC DNA]</scope>
    <source>
        <strain evidence="2 4">DSM 18447</strain>
    </source>
</reference>
<keyword evidence="5" id="KW-1185">Reference proteome</keyword>
<keyword evidence="1" id="KW-0472">Membrane</keyword>
<sequence>MNNQIAISLAVLIIGLFVVDHFWLHMGLPVLAGKEFSRLIDFIIFWR</sequence>
<keyword evidence="1" id="KW-1133">Transmembrane helix</keyword>
<organism evidence="2 4">
    <name type="scientific">Paracoccus saliphilus</name>
    <dbReference type="NCBI Taxonomy" id="405559"/>
    <lineage>
        <taxon>Bacteria</taxon>
        <taxon>Pseudomonadati</taxon>
        <taxon>Pseudomonadota</taxon>
        <taxon>Alphaproteobacteria</taxon>
        <taxon>Rhodobacterales</taxon>
        <taxon>Paracoccaceae</taxon>
        <taxon>Paracoccus</taxon>
    </lineage>
</organism>
<evidence type="ECO:0000313" key="5">
    <source>
        <dbReference type="Proteomes" id="UP001215549"/>
    </source>
</evidence>